<dbReference type="EMBL" id="JAUMVS010000287">
    <property type="protein sequence ID" value="MDO4842738.1"/>
    <property type="molecule type" value="Genomic_DNA"/>
</dbReference>
<dbReference type="AlphaFoldDB" id="A0AA43RK34"/>
<evidence type="ECO:0000313" key="1">
    <source>
        <dbReference type="EMBL" id="MDO4842738.1"/>
    </source>
</evidence>
<feature type="non-terminal residue" evidence="1">
    <location>
        <position position="1"/>
    </location>
</feature>
<organism evidence="1 2">
    <name type="scientific">Phoenicibacter congonensis</name>
    <dbReference type="NCBI Taxonomy" id="1944646"/>
    <lineage>
        <taxon>Bacteria</taxon>
        <taxon>Bacillati</taxon>
        <taxon>Actinomycetota</taxon>
        <taxon>Coriobacteriia</taxon>
        <taxon>Eggerthellales</taxon>
        <taxon>Eggerthellaceae</taxon>
        <taxon>Phoenicibacter</taxon>
    </lineage>
</organism>
<accession>A0AA43RK34</accession>
<sequence>DYNAIVISQGKMVGSSGDENNGVVLLFQGDIAAGTYNLSYDPLHPTDNFPKYFFTKLEVKDIVNFSIDDIMEHDEVYVASTGSFTLEINDNVFTITTEGIEVNLIKNPIIIETSSVDYEGEVSSYMFATVVEGNFNDAQIVTAGTTKHKIIVETNIAAFITENGDMIGLTSKSTSFANGLPTGTFTNSTYPIILLEAMNINAMKFASAGKITISKEGENYTVDITELVFNGMTGTSQLHYVGTMPYFDFPF</sequence>
<gene>
    <name evidence="1" type="ORF">Q3982_08705</name>
</gene>
<name>A0AA43RK34_9ACTN</name>
<protein>
    <submittedName>
        <fullName evidence="1">Uncharacterized protein</fullName>
    </submittedName>
</protein>
<comment type="caution">
    <text evidence="1">The sequence shown here is derived from an EMBL/GenBank/DDBJ whole genome shotgun (WGS) entry which is preliminary data.</text>
</comment>
<reference evidence="1" key="1">
    <citation type="submission" date="2023-07" db="EMBL/GenBank/DDBJ databases">
        <title>Between Cages and Wild: Unraveling the Impact of Captivity on Animal Microbiomes and Antimicrobial Resistance.</title>
        <authorList>
            <person name="Schmartz G.P."/>
            <person name="Rehner J."/>
            <person name="Schuff M.J."/>
            <person name="Becker S.L."/>
            <person name="Kravczyk M."/>
            <person name="Gurevich A."/>
            <person name="Francke R."/>
            <person name="Mueller R."/>
            <person name="Keller V."/>
            <person name="Keller A."/>
        </authorList>
    </citation>
    <scope>NUCLEOTIDE SEQUENCE</scope>
    <source>
        <strain evidence="1">S12M_St_49</strain>
    </source>
</reference>
<keyword evidence="2" id="KW-1185">Reference proteome</keyword>
<dbReference type="Proteomes" id="UP001168575">
    <property type="component" value="Unassembled WGS sequence"/>
</dbReference>
<proteinExistence type="predicted"/>
<evidence type="ECO:0000313" key="2">
    <source>
        <dbReference type="Proteomes" id="UP001168575"/>
    </source>
</evidence>